<dbReference type="Proteomes" id="UP000234662">
    <property type="component" value="Unassembled WGS sequence"/>
</dbReference>
<reference evidence="2 3" key="1">
    <citation type="submission" date="2017-12" db="EMBL/GenBank/DDBJ databases">
        <title>Phylogenetic diversity of female urinary microbiome.</title>
        <authorList>
            <person name="Thomas-White K."/>
            <person name="Wolfe A.J."/>
        </authorList>
    </citation>
    <scope>NUCLEOTIDE SEQUENCE [LARGE SCALE GENOMIC DNA]</scope>
    <source>
        <strain evidence="2 3">UMB0777</strain>
    </source>
</reference>
<gene>
    <name evidence="2" type="ORF">CYJ73_23535</name>
</gene>
<proteinExistence type="predicted"/>
<dbReference type="STRING" id="2055.BCM27_00835"/>
<name>A0A2I1R1T3_9ACTN</name>
<organism evidence="2 3">
    <name type="scientific">Gordonia terrae</name>
    <dbReference type="NCBI Taxonomy" id="2055"/>
    <lineage>
        <taxon>Bacteria</taxon>
        <taxon>Bacillati</taxon>
        <taxon>Actinomycetota</taxon>
        <taxon>Actinomycetes</taxon>
        <taxon>Mycobacteriales</taxon>
        <taxon>Gordoniaceae</taxon>
        <taxon>Gordonia</taxon>
    </lineage>
</organism>
<protein>
    <submittedName>
        <fullName evidence="2">Uncharacterized protein</fullName>
    </submittedName>
</protein>
<accession>A0A2I1R1T3</accession>
<dbReference type="EMBL" id="PKJC01000032">
    <property type="protein sequence ID" value="PKZ63084.1"/>
    <property type="molecule type" value="Genomic_DNA"/>
</dbReference>
<dbReference type="AlphaFoldDB" id="A0A2I1R1T3"/>
<sequence length="71" mass="7850">MTHGSQTDVASARPGTDAALPPVAMAHFSLHATDARLHQESFSRRPGYPDHPQRTSYFLPQPRCLRAHAQT</sequence>
<comment type="caution">
    <text evidence="2">The sequence shown here is derived from an EMBL/GenBank/DDBJ whole genome shotgun (WGS) entry which is preliminary data.</text>
</comment>
<evidence type="ECO:0000313" key="3">
    <source>
        <dbReference type="Proteomes" id="UP000234662"/>
    </source>
</evidence>
<evidence type="ECO:0000313" key="2">
    <source>
        <dbReference type="EMBL" id="PKZ63084.1"/>
    </source>
</evidence>
<evidence type="ECO:0000256" key="1">
    <source>
        <dbReference type="SAM" id="MobiDB-lite"/>
    </source>
</evidence>
<feature type="region of interest" description="Disordered" evidence="1">
    <location>
        <begin position="1"/>
        <end position="20"/>
    </location>
</feature>